<comment type="caution">
    <text evidence="1">The sequence shown here is derived from an EMBL/GenBank/DDBJ whole genome shotgun (WGS) entry which is preliminary data.</text>
</comment>
<evidence type="ECO:0000313" key="1">
    <source>
        <dbReference type="EMBL" id="CAB3232880.1"/>
    </source>
</evidence>
<reference evidence="1 2" key="1">
    <citation type="submission" date="2020-04" db="EMBL/GenBank/DDBJ databases">
        <authorList>
            <person name="Wallbank WR R."/>
            <person name="Pardo Diaz C."/>
            <person name="Kozak K."/>
            <person name="Martin S."/>
            <person name="Jiggins C."/>
            <person name="Moest M."/>
            <person name="Warren A I."/>
            <person name="Byers J.R.P. K."/>
            <person name="Montejo-Kovacevich G."/>
            <person name="Yen C E."/>
        </authorList>
    </citation>
    <scope>NUCLEOTIDE SEQUENCE [LARGE SCALE GENOMIC DNA]</scope>
</reference>
<gene>
    <name evidence="1" type="ORF">APLA_LOCUS5904</name>
</gene>
<dbReference type="EMBL" id="CADEBD010000292">
    <property type="protein sequence ID" value="CAB3232880.1"/>
    <property type="molecule type" value="Genomic_DNA"/>
</dbReference>
<dbReference type="AlphaFoldDB" id="A0A8S0ZIU4"/>
<dbReference type="Proteomes" id="UP000494256">
    <property type="component" value="Unassembled WGS sequence"/>
</dbReference>
<name>A0A8S0ZIU4_ARCPL</name>
<organism evidence="1 2">
    <name type="scientific">Arctia plantaginis</name>
    <name type="common">Wood tiger moth</name>
    <name type="synonym">Phalaena plantaginis</name>
    <dbReference type="NCBI Taxonomy" id="874455"/>
    <lineage>
        <taxon>Eukaryota</taxon>
        <taxon>Metazoa</taxon>
        <taxon>Ecdysozoa</taxon>
        <taxon>Arthropoda</taxon>
        <taxon>Hexapoda</taxon>
        <taxon>Insecta</taxon>
        <taxon>Pterygota</taxon>
        <taxon>Neoptera</taxon>
        <taxon>Endopterygota</taxon>
        <taxon>Lepidoptera</taxon>
        <taxon>Glossata</taxon>
        <taxon>Ditrysia</taxon>
        <taxon>Noctuoidea</taxon>
        <taxon>Erebidae</taxon>
        <taxon>Arctiinae</taxon>
        <taxon>Arctia</taxon>
    </lineage>
</organism>
<accession>A0A8S0ZIU4</accession>
<evidence type="ECO:0000313" key="2">
    <source>
        <dbReference type="Proteomes" id="UP000494256"/>
    </source>
</evidence>
<sequence>MIYSESDLRTETELNKKETYDAKSLGTSVAGTVYCSHMVIGSRWLRQEESHLSPGKPSLQAVNCPCFSDGQTVVSRGGRSSSDFTAILHFANDRKAVINPRVSRAVDALTLGMVAVSWSLHPTSRQSQSDFEEFTRVTSPDVPDAVALVPTHRPPSAEGFRLLKARHNRQDCPRLPHLRSL</sequence>
<dbReference type="OrthoDB" id="7483019at2759"/>
<proteinExistence type="predicted"/>
<protein>
    <submittedName>
        <fullName evidence="1">Uncharacterized protein</fullName>
    </submittedName>
</protein>